<name>A0A7N2LET1_QUELO</name>
<dbReference type="PROSITE" id="PS51450">
    <property type="entry name" value="LRR"/>
    <property type="match status" value="1"/>
</dbReference>
<reference evidence="3" key="2">
    <citation type="submission" date="2021-01" db="UniProtKB">
        <authorList>
            <consortium name="EnsemblPlants"/>
        </authorList>
    </citation>
    <scope>IDENTIFICATION</scope>
</reference>
<dbReference type="SUPFAM" id="SSF52058">
    <property type="entry name" value="L domain-like"/>
    <property type="match status" value="1"/>
</dbReference>
<organism evidence="3 4">
    <name type="scientific">Quercus lobata</name>
    <name type="common">Valley oak</name>
    <dbReference type="NCBI Taxonomy" id="97700"/>
    <lineage>
        <taxon>Eukaryota</taxon>
        <taxon>Viridiplantae</taxon>
        <taxon>Streptophyta</taxon>
        <taxon>Embryophyta</taxon>
        <taxon>Tracheophyta</taxon>
        <taxon>Spermatophyta</taxon>
        <taxon>Magnoliopsida</taxon>
        <taxon>eudicotyledons</taxon>
        <taxon>Gunneridae</taxon>
        <taxon>Pentapetalae</taxon>
        <taxon>rosids</taxon>
        <taxon>fabids</taxon>
        <taxon>Fagales</taxon>
        <taxon>Fagaceae</taxon>
        <taxon>Quercus</taxon>
    </lineage>
</organism>
<accession>A0A7N2LET1</accession>
<dbReference type="InterPro" id="IPR032675">
    <property type="entry name" value="LRR_dom_sf"/>
</dbReference>
<evidence type="ECO:0000256" key="1">
    <source>
        <dbReference type="ARBA" id="ARBA00022821"/>
    </source>
</evidence>
<dbReference type="Proteomes" id="UP000594261">
    <property type="component" value="Chromosome 4"/>
</dbReference>
<dbReference type="EMBL" id="LRBV02000004">
    <property type="status" value="NOT_ANNOTATED_CDS"/>
    <property type="molecule type" value="Genomic_DNA"/>
</dbReference>
<dbReference type="InterPro" id="IPR058546">
    <property type="entry name" value="RPS4B/Roq1-like_LRR"/>
</dbReference>
<evidence type="ECO:0000313" key="3">
    <source>
        <dbReference type="EnsemblPlants" id="QL04p027190:mrna"/>
    </source>
</evidence>
<dbReference type="OMA" id="ERIEGMM"/>
<evidence type="ECO:0000313" key="4">
    <source>
        <dbReference type="Proteomes" id="UP000594261"/>
    </source>
</evidence>
<feature type="domain" description="Disease resistance protein RPS4B/Roq1-like leucine-rich repeats" evidence="2">
    <location>
        <begin position="272"/>
        <end position="489"/>
    </location>
</feature>
<dbReference type="Gene3D" id="3.40.50.10140">
    <property type="entry name" value="Toll/interleukin-1 receptor homology (TIR) domain"/>
    <property type="match status" value="1"/>
</dbReference>
<dbReference type="Pfam" id="PF23286">
    <property type="entry name" value="LRR_13"/>
    <property type="match status" value="1"/>
</dbReference>
<dbReference type="AlphaFoldDB" id="A0A7N2LET1"/>
<evidence type="ECO:0000259" key="2">
    <source>
        <dbReference type="Pfam" id="PF23286"/>
    </source>
</evidence>
<dbReference type="GO" id="GO:0006952">
    <property type="term" value="P:defense response"/>
    <property type="evidence" value="ECO:0007669"/>
    <property type="project" value="InterPro"/>
</dbReference>
<dbReference type="PANTHER" id="PTHR11017:SF559">
    <property type="entry name" value="DISEASE RESISTANCE PROTEIN CHL1"/>
    <property type="match status" value="1"/>
</dbReference>
<keyword evidence="1" id="KW-0611">Plant defense</keyword>
<dbReference type="InterPro" id="IPR044974">
    <property type="entry name" value="Disease_R_plants"/>
</dbReference>
<protein>
    <recommendedName>
        <fullName evidence="2">Disease resistance protein RPS4B/Roq1-like leucine-rich repeats domain-containing protein</fullName>
    </recommendedName>
</protein>
<dbReference type="Gramene" id="QL04p027190:mrna">
    <property type="protein sequence ID" value="QL04p027190:mrna"/>
    <property type="gene ID" value="QL04p027190"/>
</dbReference>
<dbReference type="Gene3D" id="3.80.10.10">
    <property type="entry name" value="Ribonuclease Inhibitor"/>
    <property type="match status" value="2"/>
</dbReference>
<sequence length="820" mass="92317">MFCLLLANSVRIHDINQRETFAVAFAELENRIQKKKVQKWRNALSDVAGLSGKTLTDSFLENVKEVSEAHGLETLQEQLLCDISKGALMERDMTGGIQVIRNILRDKKGTERIEGMMLNLTPNEENEELNVDPFSKMNKLRLLKICKLHLPCLSNLSNELRLLEWHEYPLKSLPKSFQPPELVELIMHRSGIMQLPTELSHLHKLKLVDLSDSQKLCQTPNFNGLPNIERLIFQGCTGLHALHPSVGSLKRLILLNLKDCKCLEDLPHEINLKSLKILILSGCSKLKKFPKIGRNMTSMLELYLDRIAIEELPSSIKHLTGLTLLNLQDCENLSSFPSVICSLISLEILILSGCKGQPQKARYLSGLIPILSSIGTTLTLPYTYLIDRQSQPEPINLLLPESFSGLSSLVSLDLSDCNLLDGALPNDLSYLSSLTSLNLRKNNFTRLPDSISQLLNLKLLFSDHCSKLQSLPYLPLSTQFVSAQGCTSLENYSNQVVVWTSDAARFTFINCHGLADDEEGKIADVPLLNTPVQSLWQRYMEVLKIPKETFVGSFGLWLYISHARITEHSDKGSYFSSVIRPTIQYIQIKICGALPQNSDPKLKQKLNSLLSTLYQIGHKTICIQIACPPCWLACKKLGPSIEMPLPPDVHDDSKWLGFAIYVLYGIQMQPAGFSFKLDLTIFLRSSDEVSLAPYTVFPLSRDVSDESPQDSQRLVVFYIPRRVFRLNQCNHIGASFKSSDTAVQLESCGIRLVNEQNVAEFVPALVEYMLGSPDSNHQSLSEHLSHQLGMLQDCNHEKDYRCPFLPERLKLTGQVFCYHT</sequence>
<reference evidence="3 4" key="1">
    <citation type="journal article" date="2016" name="G3 (Bethesda)">
        <title>First Draft Assembly and Annotation of the Genome of a California Endemic Oak Quercus lobata Nee (Fagaceae).</title>
        <authorList>
            <person name="Sork V.L."/>
            <person name="Fitz-Gibbon S.T."/>
            <person name="Puiu D."/>
            <person name="Crepeau M."/>
            <person name="Gugger P.F."/>
            <person name="Sherman R."/>
            <person name="Stevens K."/>
            <person name="Langley C.H."/>
            <person name="Pellegrini M."/>
            <person name="Salzberg S.L."/>
        </authorList>
    </citation>
    <scope>NUCLEOTIDE SEQUENCE [LARGE SCALE GENOMIC DNA]</scope>
    <source>
        <strain evidence="3 4">cv. SW786</strain>
    </source>
</reference>
<proteinExistence type="predicted"/>
<dbReference type="EnsemblPlants" id="QL04p027190:mrna">
    <property type="protein sequence ID" value="QL04p027190:mrna"/>
    <property type="gene ID" value="QL04p027190"/>
</dbReference>
<dbReference type="InParanoid" id="A0A7N2LET1"/>
<dbReference type="PANTHER" id="PTHR11017">
    <property type="entry name" value="LEUCINE-RICH REPEAT-CONTAINING PROTEIN"/>
    <property type="match status" value="1"/>
</dbReference>
<keyword evidence="4" id="KW-1185">Reference proteome</keyword>
<dbReference type="InterPro" id="IPR035897">
    <property type="entry name" value="Toll_tir_struct_dom_sf"/>
</dbReference>
<dbReference type="InterPro" id="IPR001611">
    <property type="entry name" value="Leu-rich_rpt"/>
</dbReference>